<feature type="domain" description="Baseplate structural protein Gp9/Gp10 N-terminal" evidence="2">
    <location>
        <begin position="2"/>
        <end position="149"/>
    </location>
</feature>
<dbReference type="InterPro" id="IPR054430">
    <property type="entry name" value="Gp10_D3"/>
</dbReference>
<comment type="subunit">
    <text evidence="1">Homotrimer; disulfide-linked. Heteromultimer with gp7; a gp10 molecule is disulfide-linked to gp7 and the other two remaining gp10 molecules form a disulfide bond.</text>
</comment>
<evidence type="ECO:0000313" key="7">
    <source>
        <dbReference type="Proteomes" id="UP000008731"/>
    </source>
</evidence>
<dbReference type="EMBL" id="HM004124">
    <property type="protein sequence ID" value="ADG60067.1"/>
    <property type="molecule type" value="Genomic_DNA"/>
</dbReference>
<dbReference type="InterPro" id="IPR056391">
    <property type="entry name" value="Baseplate_gp9_C"/>
</dbReference>
<dbReference type="GO" id="GO:0098003">
    <property type="term" value="P:viral tail assembly"/>
    <property type="evidence" value="ECO:0007669"/>
    <property type="project" value="UniProtKB-KW"/>
</dbReference>
<sequence length="603" mass="66279">MKEILNIGEVVDDGTGDYLRAGGEKIKNNFDDTYNELGDGNRLFPAGAWDTIESSKGNVLDAAFGKSYAIDTTGGNIHVKLPKGSVADYNKPVKIRDTFGTWQANGVTVSPAIGDTLKGSGDSQLFATNLQDLEFVYCAPGRWEFNPNKLLNRTSSESATSVYKKEFLCTEGQTDFIDVFGTADFNLINTQVYHRGNMLYYGTDFSDNSDFGSPGTGSDIVKLDGRSIRLRDPAKLGDSVVITTYVDGVSQWRSTYNRLDCMILDDKLTDEQSLDGTRLVADLATLDSITVEQLGYTQSSNSGLINPNTFEVYRNGVILNESGNAGLPLYKCEGADAKTNTDCQALGGTWTLSNIDYSYTVSEDTGSIESIQFGTPFEHGDVVTIKWFNNDIGTTLEIDEIIDETDNHYIQRGPTYQFNGRVRLTDFENPAWPNVEPAPETQVRVSTPADIFDIVYPVGTIYENGINPNNPATYMLGTWMLWGTRRVLVGWTDDINDTQFGLNNNDIDSNGNPTHTAGGTGGARTATITNDHLPATQTDEKVLIADNNGSVIVGGCQFDPDDQGPAYNKYREDYAKTNSQHVPPKALSTLDPYVTVYRWMRIL</sequence>
<comment type="induction">
    <text evidence="1">Expressed in the late phase of the viral replicative cycle.</text>
</comment>
<name>E5EPV1_9CAUD</name>
<evidence type="ECO:0000259" key="4">
    <source>
        <dbReference type="Pfam" id="PF22670"/>
    </source>
</evidence>
<dbReference type="Pfam" id="PF22670">
    <property type="entry name" value="Gp10_D3"/>
    <property type="match status" value="1"/>
</dbReference>
<dbReference type="GeneID" id="9926601"/>
<dbReference type="InterPro" id="IPR053827">
    <property type="entry name" value="Gp10_C"/>
</dbReference>
<gene>
    <name evidence="6" type="primary">10</name>
    <name evidence="6" type="ORF">Acj9p167</name>
</gene>
<feature type="domain" description="Baseplate structural protein Gp10 C-terminal" evidence="3">
    <location>
        <begin position="451"/>
        <end position="602"/>
    </location>
</feature>
<evidence type="ECO:0000313" key="6">
    <source>
        <dbReference type="EMBL" id="ADG60067.1"/>
    </source>
</evidence>
<feature type="domain" description="Baseplate protein gp9-like C-terminal" evidence="5">
    <location>
        <begin position="160"/>
        <end position="258"/>
    </location>
</feature>
<accession>E5EPV1</accession>
<dbReference type="InterPro" id="IPR036240">
    <property type="entry name" value="Gp9-like_sf"/>
</dbReference>
<dbReference type="KEGG" id="vg:9926601"/>
<comment type="similarity">
    <text evidence="1">Belongs to the T4likevirus baseplate wedge protein gp10 family.</text>
</comment>
<dbReference type="GO" id="GO:0019076">
    <property type="term" value="P:viral release from host cell"/>
    <property type="evidence" value="ECO:0007669"/>
    <property type="project" value="InterPro"/>
</dbReference>
<evidence type="ECO:0000256" key="1">
    <source>
        <dbReference type="HAMAP-Rule" id="MF_04106"/>
    </source>
</evidence>
<evidence type="ECO:0000259" key="3">
    <source>
        <dbReference type="Pfam" id="PF21939"/>
    </source>
</evidence>
<feature type="disulfide bond" description="Interchain; alternate" evidence="1">
    <location>
        <position position="556"/>
    </location>
</feature>
<dbReference type="InterPro" id="IPR008987">
    <property type="entry name" value="Baseplate_struct_prot_Gp9/10_N"/>
</dbReference>
<dbReference type="InterPro" id="IPR027411">
    <property type="entry name" value="Gp9/Gp10_mid_dom_sf"/>
</dbReference>
<keyword evidence="1" id="KW-1226">Viral baseplate protein</keyword>
<comment type="function">
    <text evidence="1">Baseplate protein. Involved in the tail assembly.</text>
</comment>
<dbReference type="RefSeq" id="YP_004010304.1">
    <property type="nucleotide sequence ID" value="NC_014663.1"/>
</dbReference>
<dbReference type="Gene3D" id="1.20.5.960">
    <property type="entry name" value="Bacteriophage t4 gene product 9 (gp9)"/>
    <property type="match status" value="1"/>
</dbReference>
<keyword evidence="1" id="KW-0426">Late protein</keyword>
<proteinExistence type="evidence at transcript level"/>
<keyword evidence="7" id="KW-1185">Reference proteome</keyword>
<dbReference type="OrthoDB" id="531at10239"/>
<evidence type="ECO:0000259" key="2">
    <source>
        <dbReference type="Pfam" id="PF07880"/>
    </source>
</evidence>
<dbReference type="SUPFAM" id="SSF50017">
    <property type="entry name" value="gp9"/>
    <property type="match status" value="1"/>
</dbReference>
<feature type="domain" description="Baseplate wedge protein gp10" evidence="4">
    <location>
        <begin position="265"/>
        <end position="390"/>
    </location>
</feature>
<dbReference type="Pfam" id="PF23618">
    <property type="entry name" value="T4_gp9_10_C"/>
    <property type="match status" value="1"/>
</dbReference>
<dbReference type="HAMAP" id="MF_04106">
    <property type="entry name" value="BP10_T4"/>
    <property type="match status" value="1"/>
</dbReference>
<keyword evidence="1" id="KW-1227">Viral tail protein</keyword>
<dbReference type="GO" id="GO:0098025">
    <property type="term" value="C:virus tail, baseplate"/>
    <property type="evidence" value="ECO:0007669"/>
    <property type="project" value="UniProtKB-UniRule"/>
</dbReference>
<feature type="disulfide bond" description="Interchain (with GP7); alternate" evidence="1">
    <location>
        <position position="556"/>
    </location>
</feature>
<keyword evidence="1" id="KW-1188">Viral release from host cell</keyword>
<dbReference type="Gene3D" id="2.60.120.640">
    <property type="entry name" value="gp9"/>
    <property type="match status" value="1"/>
</dbReference>
<comment type="subcellular location">
    <subcellularLocation>
        <location evidence="1">Virion</location>
    </subcellularLocation>
    <text evidence="1">Present in the baseplate.</text>
</comment>
<dbReference type="InterPro" id="IPR034695">
    <property type="entry name" value="BP10_T4"/>
</dbReference>
<dbReference type="Proteomes" id="UP000008731">
    <property type="component" value="Segment"/>
</dbReference>
<keyword evidence="1" id="KW-0946">Virion</keyword>
<dbReference type="Pfam" id="PF21939">
    <property type="entry name" value="Gp10_C"/>
    <property type="match status" value="1"/>
</dbReference>
<evidence type="ECO:0000259" key="5">
    <source>
        <dbReference type="Pfam" id="PF23618"/>
    </source>
</evidence>
<protein>
    <recommendedName>
        <fullName evidence="1">Baseplate wedge protein gp10</fullName>
    </recommendedName>
</protein>
<organism evidence="6 7">
    <name type="scientific">Acinetobacter phage Acj9</name>
    <dbReference type="NCBI Taxonomy" id="760939"/>
    <lineage>
        <taxon>Viruses</taxon>
        <taxon>Duplodnaviria</taxon>
        <taxon>Heunggongvirae</taxon>
        <taxon>Uroviricota</taxon>
        <taxon>Caudoviricetes</taxon>
        <taxon>Pantevenvirales</taxon>
        <taxon>Straboviridae</taxon>
        <taxon>Twarogvirinae</taxon>
        <taxon>Acajnonavirus</taxon>
        <taxon>Acajnonavirus acj9</taxon>
    </lineage>
</organism>
<dbReference type="Pfam" id="PF07880">
    <property type="entry name" value="T4_gp9_10_N"/>
    <property type="match status" value="1"/>
</dbReference>
<reference evidence="6 7" key="1">
    <citation type="journal article" date="2010" name="Virol. J.">
        <title>Genomes of the T4-related bacteriophages as windows on microbial genome evolution.</title>
        <authorList>
            <person name="Petrov V.M."/>
            <person name="Ratnayaka S."/>
            <person name="Nolan J.M."/>
            <person name="Miller E.S."/>
            <person name="Karam J.D."/>
        </authorList>
    </citation>
    <scope>NUCLEOTIDE SEQUENCE [LARGE SCALE GENOMIC DNA]</scope>
</reference>
<keyword evidence="1" id="KW-1015">Disulfide bond</keyword>
<keyword evidence="1" id="KW-1245">Viral tail assembly</keyword>